<evidence type="ECO:0000313" key="5">
    <source>
        <dbReference type="EMBL" id="AQP50809.1"/>
    </source>
</evidence>
<dbReference type="Pfam" id="PF08241">
    <property type="entry name" value="Methyltransf_11"/>
    <property type="match status" value="1"/>
</dbReference>
<evidence type="ECO:0000256" key="2">
    <source>
        <dbReference type="ARBA" id="ARBA00022603"/>
    </source>
</evidence>
<dbReference type="GO" id="GO:0008757">
    <property type="term" value="F:S-adenosylmethionine-dependent methyltransferase activity"/>
    <property type="evidence" value="ECO:0007669"/>
    <property type="project" value="InterPro"/>
</dbReference>
<dbReference type="EMBL" id="CP019607">
    <property type="protein sequence ID" value="AQP50809.1"/>
    <property type="molecule type" value="Genomic_DNA"/>
</dbReference>
<keyword evidence="6" id="KW-1185">Reference proteome</keyword>
<gene>
    <name evidence="5" type="ORF">BW733_08195</name>
</gene>
<dbReference type="AlphaFoldDB" id="A0A1Q2CXF8"/>
<protein>
    <submittedName>
        <fullName evidence="5">SAM-dependent methyltransferase</fullName>
    </submittedName>
</protein>
<name>A0A1Q2CXF8_9ACTN</name>
<dbReference type="Proteomes" id="UP000188235">
    <property type="component" value="Chromosome"/>
</dbReference>
<dbReference type="CDD" id="cd02440">
    <property type="entry name" value="AdoMet_MTases"/>
    <property type="match status" value="1"/>
</dbReference>
<accession>A0A1Q2CXF8</accession>
<evidence type="ECO:0000256" key="1">
    <source>
        <dbReference type="ARBA" id="ARBA00008361"/>
    </source>
</evidence>
<dbReference type="PANTHER" id="PTHR44942">
    <property type="entry name" value="METHYLTRANSF_11 DOMAIN-CONTAINING PROTEIN"/>
    <property type="match status" value="1"/>
</dbReference>
<dbReference type="InterPro" id="IPR051052">
    <property type="entry name" value="Diverse_substrate_MTase"/>
</dbReference>
<dbReference type="InterPro" id="IPR029063">
    <property type="entry name" value="SAM-dependent_MTases_sf"/>
</dbReference>
<dbReference type="SUPFAM" id="SSF53335">
    <property type="entry name" value="S-adenosyl-L-methionine-dependent methyltransferases"/>
    <property type="match status" value="1"/>
</dbReference>
<dbReference type="OrthoDB" id="9797252at2"/>
<keyword evidence="3 5" id="KW-0808">Transferase</keyword>
<dbReference type="GO" id="GO:0032259">
    <property type="term" value="P:methylation"/>
    <property type="evidence" value="ECO:0007669"/>
    <property type="project" value="UniProtKB-KW"/>
</dbReference>
<dbReference type="STRING" id="399497.BW733_08195"/>
<reference evidence="5" key="1">
    <citation type="journal article" date="2008" name="Int. J. Syst. Evol. Microbiol.">
        <title>Tessaracoccus flavescens sp. nov., isolated from marine sediment.</title>
        <authorList>
            <person name="Lee D.W."/>
            <person name="Lee S.D."/>
        </authorList>
    </citation>
    <scope>NUCLEOTIDE SEQUENCE [LARGE SCALE GENOMIC DNA]</scope>
    <source>
        <strain evidence="5">SST-39T</strain>
    </source>
</reference>
<sequence length="250" mass="27511">MSNSPDPMHFNAVATSYGSARPPYPAALWRDVLATGLVEPGRRALDLGAGSGEATSELLARGMDVLAVEPGEKLAAILQERFPTATVVRSRAEDIQPETASFDLAVAATSIHWLDLDVVLPLVHTALTPEARFLVWRNVFGDPDAEVSPFRHELQRIVDRRGATREGNPEDADHTATKIARTSLFTVEQVHRYRWSIELTADQVHTLFATFSDWSESEVRQASSIVEALGGTVTEHYSSWLINARPSPKE</sequence>
<organism evidence="5 6">
    <name type="scientific">Tessaracoccus flavescens</name>
    <dbReference type="NCBI Taxonomy" id="399497"/>
    <lineage>
        <taxon>Bacteria</taxon>
        <taxon>Bacillati</taxon>
        <taxon>Actinomycetota</taxon>
        <taxon>Actinomycetes</taxon>
        <taxon>Propionibacteriales</taxon>
        <taxon>Propionibacteriaceae</taxon>
        <taxon>Tessaracoccus</taxon>
    </lineage>
</organism>
<dbReference type="KEGG" id="tfa:BW733_08195"/>
<dbReference type="PANTHER" id="PTHR44942:SF4">
    <property type="entry name" value="METHYLTRANSFERASE TYPE 11 DOMAIN-CONTAINING PROTEIN"/>
    <property type="match status" value="1"/>
</dbReference>
<reference evidence="5" key="2">
    <citation type="submission" date="2017-02" db="EMBL/GenBank/DDBJ databases">
        <authorList>
            <person name="Peterson S.W."/>
        </authorList>
    </citation>
    <scope>NUCLEOTIDE SEQUENCE</scope>
    <source>
        <strain evidence="5">SST-39T</strain>
    </source>
</reference>
<evidence type="ECO:0000313" key="6">
    <source>
        <dbReference type="Proteomes" id="UP000188235"/>
    </source>
</evidence>
<comment type="similarity">
    <text evidence="1">Belongs to the methyltransferase superfamily.</text>
</comment>
<evidence type="ECO:0000259" key="4">
    <source>
        <dbReference type="Pfam" id="PF08241"/>
    </source>
</evidence>
<feature type="domain" description="Methyltransferase type 11" evidence="4">
    <location>
        <begin position="45"/>
        <end position="134"/>
    </location>
</feature>
<keyword evidence="2 5" id="KW-0489">Methyltransferase</keyword>
<dbReference type="InterPro" id="IPR013216">
    <property type="entry name" value="Methyltransf_11"/>
</dbReference>
<proteinExistence type="inferred from homology"/>
<dbReference type="Gene3D" id="3.40.50.150">
    <property type="entry name" value="Vaccinia Virus protein VP39"/>
    <property type="match status" value="1"/>
</dbReference>
<evidence type="ECO:0000256" key="3">
    <source>
        <dbReference type="ARBA" id="ARBA00022679"/>
    </source>
</evidence>